<name>A0A6C2YMB5_9BACT</name>
<dbReference type="Proteomes" id="UP000464378">
    <property type="component" value="Chromosome"/>
</dbReference>
<gene>
    <name evidence="1" type="ORF">GMBLW1_18980</name>
</gene>
<dbReference type="EMBL" id="LR586016">
    <property type="protein sequence ID" value="VIP02062.1"/>
    <property type="molecule type" value="Genomic_DNA"/>
</dbReference>
<reference evidence="1" key="1">
    <citation type="submission" date="2019-04" db="EMBL/GenBank/DDBJ databases">
        <authorList>
            <consortium name="Science for Life Laboratories"/>
        </authorList>
    </citation>
    <scope>NUCLEOTIDE SEQUENCE</scope>
    <source>
        <strain evidence="1">MBLW1</strain>
    </source>
</reference>
<evidence type="ECO:0008006" key="3">
    <source>
        <dbReference type="Google" id="ProtNLM"/>
    </source>
</evidence>
<proteinExistence type="predicted"/>
<dbReference type="AlphaFoldDB" id="A0A6C2YMB5"/>
<dbReference type="Pfam" id="PF10670">
    <property type="entry name" value="DUF4198"/>
    <property type="match status" value="1"/>
</dbReference>
<dbReference type="EMBL" id="LR593887">
    <property type="protein sequence ID" value="VTS00273.1"/>
    <property type="molecule type" value="Genomic_DNA"/>
</dbReference>
<protein>
    <recommendedName>
        <fullName evidence="3">DUF4198 domain-containing protein</fullName>
    </recommendedName>
</protein>
<evidence type="ECO:0000313" key="1">
    <source>
        <dbReference type="EMBL" id="VIP02062.1"/>
    </source>
</evidence>
<evidence type="ECO:0000313" key="2">
    <source>
        <dbReference type="Proteomes" id="UP000464378"/>
    </source>
</evidence>
<dbReference type="InterPro" id="IPR019613">
    <property type="entry name" value="DUF4198"/>
</dbReference>
<organism evidence="1">
    <name type="scientific">Tuwongella immobilis</name>
    <dbReference type="NCBI Taxonomy" id="692036"/>
    <lineage>
        <taxon>Bacteria</taxon>
        <taxon>Pseudomonadati</taxon>
        <taxon>Planctomycetota</taxon>
        <taxon>Planctomycetia</taxon>
        <taxon>Gemmatales</taxon>
        <taxon>Gemmataceae</taxon>
        <taxon>Tuwongella</taxon>
    </lineage>
</organism>
<keyword evidence="2" id="KW-1185">Reference proteome</keyword>
<sequence>MRRVRIAALLGVLLLTAPLMGHFVYIVPASNESVKVIFSDSMEPDTNVSIEKIAASKVMIAQAGKLKPAEWTLKKDEGYYEVQVPGDGSRVVLANTDYGVFQRGTNQPIRLQYHSRTILGPLPAPEELTFAKEQPLELIPQVVEGKLTFRALLNGKPLAKAEYAVMAPESERALAQTTDAQGFTAKFEKGGTYSARVLFVDAKPGEFQGKAYNELRHYATVVYTWSPAK</sequence>
<dbReference type="RefSeq" id="WP_162657278.1">
    <property type="nucleotide sequence ID" value="NZ_LR593887.1"/>
</dbReference>
<dbReference type="KEGG" id="tim:GMBLW1_18980"/>
<dbReference type="InParanoid" id="A0A6C2YMB5"/>
<accession>A0A6C2YMB5</accession>